<organism evidence="2 3">
    <name type="scientific">Protea cynaroides</name>
    <dbReference type="NCBI Taxonomy" id="273540"/>
    <lineage>
        <taxon>Eukaryota</taxon>
        <taxon>Viridiplantae</taxon>
        <taxon>Streptophyta</taxon>
        <taxon>Embryophyta</taxon>
        <taxon>Tracheophyta</taxon>
        <taxon>Spermatophyta</taxon>
        <taxon>Magnoliopsida</taxon>
        <taxon>Proteales</taxon>
        <taxon>Proteaceae</taxon>
        <taxon>Protea</taxon>
    </lineage>
</organism>
<comment type="caution">
    <text evidence="2">The sequence shown here is derived from an EMBL/GenBank/DDBJ whole genome shotgun (WGS) entry which is preliminary data.</text>
</comment>
<dbReference type="AlphaFoldDB" id="A0A9Q0GMD9"/>
<protein>
    <recommendedName>
        <fullName evidence="4">Pentatricopeptide repeat-containing protein</fullName>
    </recommendedName>
</protein>
<dbReference type="Pfam" id="PF01535">
    <property type="entry name" value="PPR"/>
    <property type="match status" value="1"/>
</dbReference>
<keyword evidence="1" id="KW-0677">Repeat</keyword>
<dbReference type="InterPro" id="IPR046960">
    <property type="entry name" value="PPR_At4g14850-like_plant"/>
</dbReference>
<dbReference type="GO" id="GO:0009451">
    <property type="term" value="P:RNA modification"/>
    <property type="evidence" value="ECO:0007669"/>
    <property type="project" value="InterPro"/>
</dbReference>
<dbReference type="PANTHER" id="PTHR47926">
    <property type="entry name" value="PENTATRICOPEPTIDE REPEAT-CONTAINING PROTEIN"/>
    <property type="match status" value="1"/>
</dbReference>
<keyword evidence="3" id="KW-1185">Reference proteome</keyword>
<dbReference type="PANTHER" id="PTHR47926:SF347">
    <property type="entry name" value="PENTATRICOPEPTIDE REPEAT-CONTAINING PROTEIN"/>
    <property type="match status" value="1"/>
</dbReference>
<dbReference type="Gene3D" id="1.25.40.10">
    <property type="entry name" value="Tetratricopeptide repeat domain"/>
    <property type="match status" value="3"/>
</dbReference>
<dbReference type="GO" id="GO:0003723">
    <property type="term" value="F:RNA binding"/>
    <property type="evidence" value="ECO:0007669"/>
    <property type="project" value="InterPro"/>
</dbReference>
<dbReference type="OrthoDB" id="9990610at2759"/>
<gene>
    <name evidence="2" type="ORF">NE237_026826</name>
</gene>
<name>A0A9Q0GMD9_9MAGN</name>
<evidence type="ECO:0000313" key="2">
    <source>
        <dbReference type="EMBL" id="KAJ4949994.1"/>
    </source>
</evidence>
<dbReference type="InterPro" id="IPR002885">
    <property type="entry name" value="PPR_rpt"/>
</dbReference>
<sequence length="301" mass="34115">MCFALDFGMQVHGEVIKVGNFFDIFVGSAVVDLLAKCCEMELASKIFLWMFEWNSVSWNALLSGYVRMGDGEEALIKDPDVVEWSSIISCFNHQGINYEAAEFYGDMTRSVMRPNQFTLASLISISTDLGNLQYGNLDMSVCNALVTMYMLNGSIEEVYRVLEALTDWDLVSWNAFLSRFQDGNACYQGSTIFKQLFKEGFKPNTYTLISILRSCTSLSNGGFGQQVHGHIINISLEVMILWEHYTVCTLFRASSNSGATDAFSLLFSCFVQTVNYTCLQLTEWHKHPCSIVQLNQFYFWC</sequence>
<evidence type="ECO:0000256" key="1">
    <source>
        <dbReference type="ARBA" id="ARBA00022737"/>
    </source>
</evidence>
<reference evidence="2" key="1">
    <citation type="journal article" date="2023" name="Plant J.">
        <title>The genome of the king protea, Protea cynaroides.</title>
        <authorList>
            <person name="Chang J."/>
            <person name="Duong T.A."/>
            <person name="Schoeman C."/>
            <person name="Ma X."/>
            <person name="Roodt D."/>
            <person name="Barker N."/>
            <person name="Li Z."/>
            <person name="Van de Peer Y."/>
            <person name="Mizrachi E."/>
        </authorList>
    </citation>
    <scope>NUCLEOTIDE SEQUENCE</scope>
    <source>
        <tissue evidence="2">Young leaves</tissue>
    </source>
</reference>
<evidence type="ECO:0000313" key="3">
    <source>
        <dbReference type="Proteomes" id="UP001141806"/>
    </source>
</evidence>
<evidence type="ECO:0008006" key="4">
    <source>
        <dbReference type="Google" id="ProtNLM"/>
    </source>
</evidence>
<accession>A0A9Q0GMD9</accession>
<dbReference type="EMBL" id="JAMYWD010000012">
    <property type="protein sequence ID" value="KAJ4949994.1"/>
    <property type="molecule type" value="Genomic_DNA"/>
</dbReference>
<proteinExistence type="predicted"/>
<dbReference type="InterPro" id="IPR011990">
    <property type="entry name" value="TPR-like_helical_dom_sf"/>
</dbReference>
<dbReference type="Proteomes" id="UP001141806">
    <property type="component" value="Unassembled WGS sequence"/>
</dbReference>